<dbReference type="Proteomes" id="UP001610563">
    <property type="component" value="Unassembled WGS sequence"/>
</dbReference>
<accession>A0ABR4GNH4</accession>
<gene>
    <name evidence="3" type="ORF">BJX66DRAFT_291188</name>
</gene>
<dbReference type="InterPro" id="IPR001155">
    <property type="entry name" value="OxRdtase_FMN_N"/>
</dbReference>
<name>A0ABR4GNH4_9EURO</name>
<feature type="domain" description="NADH:flavin oxidoreductase/NADH oxidase N-terminal" evidence="2">
    <location>
        <begin position="9"/>
        <end position="352"/>
    </location>
</feature>
<feature type="region of interest" description="Disordered" evidence="1">
    <location>
        <begin position="266"/>
        <end position="290"/>
    </location>
</feature>
<evidence type="ECO:0000313" key="4">
    <source>
        <dbReference type="Proteomes" id="UP001610563"/>
    </source>
</evidence>
<evidence type="ECO:0000259" key="2">
    <source>
        <dbReference type="Pfam" id="PF00724"/>
    </source>
</evidence>
<dbReference type="SUPFAM" id="SSF51395">
    <property type="entry name" value="FMN-linked oxidoreductases"/>
    <property type="match status" value="1"/>
</dbReference>
<dbReference type="Pfam" id="PF00724">
    <property type="entry name" value="Oxidored_FMN"/>
    <property type="match status" value="1"/>
</dbReference>
<dbReference type="EMBL" id="JBFTWV010000003">
    <property type="protein sequence ID" value="KAL2800617.1"/>
    <property type="molecule type" value="Genomic_DNA"/>
</dbReference>
<keyword evidence="4" id="KW-1185">Reference proteome</keyword>
<reference evidence="3 4" key="1">
    <citation type="submission" date="2024-07" db="EMBL/GenBank/DDBJ databases">
        <title>Section-level genome sequencing and comparative genomics of Aspergillus sections Usti and Cavernicolus.</title>
        <authorList>
            <consortium name="Lawrence Berkeley National Laboratory"/>
            <person name="Nybo J.L."/>
            <person name="Vesth T.C."/>
            <person name="Theobald S."/>
            <person name="Frisvad J.C."/>
            <person name="Larsen T.O."/>
            <person name="Kjaerboelling I."/>
            <person name="Rothschild-Mancinelli K."/>
            <person name="Lyhne E.K."/>
            <person name="Kogle M.E."/>
            <person name="Barry K."/>
            <person name="Clum A."/>
            <person name="Na H."/>
            <person name="Ledsgaard L."/>
            <person name="Lin J."/>
            <person name="Lipzen A."/>
            <person name="Kuo A."/>
            <person name="Riley R."/>
            <person name="Mondo S."/>
            <person name="Labutti K."/>
            <person name="Haridas S."/>
            <person name="Pangalinan J."/>
            <person name="Salamov A.A."/>
            <person name="Simmons B.A."/>
            <person name="Magnuson J.K."/>
            <person name="Chen J."/>
            <person name="Drula E."/>
            <person name="Henrissat B."/>
            <person name="Wiebenga A."/>
            <person name="Lubbers R.J."/>
            <person name="Gomes A.C."/>
            <person name="Makela M.R."/>
            <person name="Stajich J."/>
            <person name="Grigoriev I.V."/>
            <person name="Mortensen U.H."/>
            <person name="De Vries R.P."/>
            <person name="Baker S.E."/>
            <person name="Andersen M.R."/>
        </authorList>
    </citation>
    <scope>NUCLEOTIDE SEQUENCE [LARGE SCALE GENOMIC DNA]</scope>
    <source>
        <strain evidence="3 4">CBS 209.92</strain>
    </source>
</reference>
<sequence length="377" mass="40910">MIACTASESLSGMRASDNTGHINPSAATYYAERTLPGSLLISEGTIIHPRGKGFPCTPGLWTEEQAFAWKPITDGVHARGGAFFVQLWHVGRVSVPSQIGGLRPFSSTSEHLPGSHVLFGGEGGAGVEEYVESHAMTERDISDVVGQFAHAAKLAIDVAGFDGVEIHGANGYLLDSFVHDNINTREDMYGGSLENRLRFPLQVVDAVIDAIGASRTAIRLAPFHVLQETRDGNRPATFGGFCAELEKRGLAYVHVVEPRYDQGSGEGAFSGNIRREKKDLDNSEGEDGSATASIWPFRKILKNTTVIGAGGYDVVSAARAIMLLGRIDFAAFGRHFTSNPDLPERLFKGLPLTKYHRPTFYTPGDEGYLGWPRWSEE</sequence>
<evidence type="ECO:0000256" key="1">
    <source>
        <dbReference type="SAM" id="MobiDB-lite"/>
    </source>
</evidence>
<dbReference type="CDD" id="cd02933">
    <property type="entry name" value="OYE_like_FMN"/>
    <property type="match status" value="1"/>
</dbReference>
<evidence type="ECO:0000313" key="3">
    <source>
        <dbReference type="EMBL" id="KAL2800617.1"/>
    </source>
</evidence>
<dbReference type="Gene3D" id="3.20.20.70">
    <property type="entry name" value="Aldolase class I"/>
    <property type="match status" value="1"/>
</dbReference>
<comment type="caution">
    <text evidence="3">The sequence shown here is derived from an EMBL/GenBank/DDBJ whole genome shotgun (WGS) entry which is preliminary data.</text>
</comment>
<protein>
    <submittedName>
        <fullName evidence="3">NADPH dehydrogenase</fullName>
    </submittedName>
</protein>
<dbReference type="InterPro" id="IPR013785">
    <property type="entry name" value="Aldolase_TIM"/>
</dbReference>
<organism evidence="3 4">
    <name type="scientific">Aspergillus keveii</name>
    <dbReference type="NCBI Taxonomy" id="714993"/>
    <lineage>
        <taxon>Eukaryota</taxon>
        <taxon>Fungi</taxon>
        <taxon>Dikarya</taxon>
        <taxon>Ascomycota</taxon>
        <taxon>Pezizomycotina</taxon>
        <taxon>Eurotiomycetes</taxon>
        <taxon>Eurotiomycetidae</taxon>
        <taxon>Eurotiales</taxon>
        <taxon>Aspergillaceae</taxon>
        <taxon>Aspergillus</taxon>
        <taxon>Aspergillus subgen. Nidulantes</taxon>
    </lineage>
</organism>
<dbReference type="PANTHER" id="PTHR22893:SF91">
    <property type="entry name" value="NADPH DEHYDROGENASE 2-RELATED"/>
    <property type="match status" value="1"/>
</dbReference>
<dbReference type="PANTHER" id="PTHR22893">
    <property type="entry name" value="NADH OXIDOREDUCTASE-RELATED"/>
    <property type="match status" value="1"/>
</dbReference>
<proteinExistence type="predicted"/>
<dbReference type="InterPro" id="IPR045247">
    <property type="entry name" value="Oye-like"/>
</dbReference>